<dbReference type="HOGENOM" id="CLU_505299_0_0_1"/>
<dbReference type="AlphaFoldDB" id="A0A0D2EHH7"/>
<feature type="region of interest" description="Disordered" evidence="1">
    <location>
        <begin position="52"/>
        <end position="144"/>
    </location>
</feature>
<feature type="compositionally biased region" description="Basic and acidic residues" evidence="1">
    <location>
        <begin position="1"/>
        <end position="16"/>
    </location>
</feature>
<evidence type="ECO:0000256" key="1">
    <source>
        <dbReference type="SAM" id="MobiDB-lite"/>
    </source>
</evidence>
<evidence type="ECO:0000313" key="2">
    <source>
        <dbReference type="EMBL" id="KIW73837.1"/>
    </source>
</evidence>
<proteinExistence type="predicted"/>
<organism evidence="2 3">
    <name type="scientific">Phialophora macrospora</name>
    <dbReference type="NCBI Taxonomy" id="1851006"/>
    <lineage>
        <taxon>Eukaryota</taxon>
        <taxon>Fungi</taxon>
        <taxon>Dikarya</taxon>
        <taxon>Ascomycota</taxon>
        <taxon>Pezizomycotina</taxon>
        <taxon>Eurotiomycetes</taxon>
        <taxon>Chaetothyriomycetidae</taxon>
        <taxon>Chaetothyriales</taxon>
        <taxon>Herpotrichiellaceae</taxon>
        <taxon>Phialophora</taxon>
    </lineage>
</organism>
<feature type="compositionally biased region" description="Low complexity" evidence="1">
    <location>
        <begin position="66"/>
        <end position="83"/>
    </location>
</feature>
<protein>
    <submittedName>
        <fullName evidence="2">Uncharacterized protein</fullName>
    </submittedName>
</protein>
<feature type="compositionally biased region" description="Polar residues" evidence="1">
    <location>
        <begin position="113"/>
        <end position="126"/>
    </location>
</feature>
<accession>A0A0D2EHH7</accession>
<evidence type="ECO:0000313" key="3">
    <source>
        <dbReference type="Proteomes" id="UP000054266"/>
    </source>
</evidence>
<sequence length="565" mass="63719">MAKGEDENSRNHDARTKGRPGGVQLPMELSFINVDKPGQRIPYLQLSQITAHAMRRSHERRRGLDSSLTQSQQPQGQSNGSGSYKDHAKVHGAGYFSLPHNQQKNSQKERLSRQQIVSSTAPTSATLVDRTHHPGSQCRDSSLEQVPPEKITAGIIADPCAHPGDCMHCRVQAVIRPMASAEPDMVFGGYRIDPFLRYPIPFQDYFPAVVDHCKEVIAPDPAFLELVMTHDVLFEALTSWVLCTTLSQTPELRKAMLSHYGSTLSKVRKRLLSRGMTRRAVMAAMSNLAGVCAYLGDEKSFVMHRDALQYLAEFNEDETLPMLAITPRRPSKLHDALSSAPPRPKTEGSRLEDGFIHSQEGMTSASEPVYPTLPFPADFSKRLSHLPEGFRELALKRIISIQVIERVAMDRSQIVRLASRSTMDREKSRALRQRFTPLERLIWLGFSVFHLCTATYKPDREELAQTFIECSQKLIRGSETENKCLLWGGCMVATIQAIEQWELPQRHAAMDILLSRFKMSIDEMNSIAQKFLWNEAMSAGLTKIMQGRFVFVPKIEEGAEWRTFL</sequence>
<reference evidence="2 3" key="1">
    <citation type="submission" date="2015-01" db="EMBL/GenBank/DDBJ databases">
        <title>The Genome Sequence of Capronia semiimmersa CBS27337.</title>
        <authorList>
            <consortium name="The Broad Institute Genomics Platform"/>
            <person name="Cuomo C."/>
            <person name="de Hoog S."/>
            <person name="Gorbushina A."/>
            <person name="Stielow B."/>
            <person name="Teixiera M."/>
            <person name="Abouelleil A."/>
            <person name="Chapman S.B."/>
            <person name="Priest M."/>
            <person name="Young S.K."/>
            <person name="Wortman J."/>
            <person name="Nusbaum C."/>
            <person name="Birren B."/>
        </authorList>
    </citation>
    <scope>NUCLEOTIDE SEQUENCE [LARGE SCALE GENOMIC DNA]</scope>
    <source>
        <strain evidence="2 3">CBS 27337</strain>
    </source>
</reference>
<gene>
    <name evidence="2" type="ORF">PV04_01925</name>
</gene>
<name>A0A0D2EHH7_9EURO</name>
<keyword evidence="3" id="KW-1185">Reference proteome</keyword>
<feature type="region of interest" description="Disordered" evidence="1">
    <location>
        <begin position="331"/>
        <end position="350"/>
    </location>
</feature>
<dbReference type="Proteomes" id="UP000054266">
    <property type="component" value="Unassembled WGS sequence"/>
</dbReference>
<feature type="region of interest" description="Disordered" evidence="1">
    <location>
        <begin position="1"/>
        <end position="24"/>
    </location>
</feature>
<dbReference type="STRING" id="5601.A0A0D2EHH7"/>
<dbReference type="EMBL" id="KN846956">
    <property type="protein sequence ID" value="KIW73837.1"/>
    <property type="molecule type" value="Genomic_DNA"/>
</dbReference>